<evidence type="ECO:0000313" key="2">
    <source>
        <dbReference type="EMBL" id="MVO97994.1"/>
    </source>
</evidence>
<keyword evidence="3" id="KW-1185">Reference proteome</keyword>
<feature type="transmembrane region" description="Helical" evidence="1">
    <location>
        <begin position="51"/>
        <end position="75"/>
    </location>
</feature>
<comment type="caution">
    <text evidence="2">The sequence shown here is derived from an EMBL/GenBank/DDBJ whole genome shotgun (WGS) entry which is preliminary data.</text>
</comment>
<dbReference type="EMBL" id="RHLK01000001">
    <property type="protein sequence ID" value="MVO97994.1"/>
    <property type="molecule type" value="Genomic_DNA"/>
</dbReference>
<keyword evidence="1" id="KW-1133">Transmembrane helix</keyword>
<organism evidence="2 3">
    <name type="scientific">Paenibacillus lutrae</name>
    <dbReference type="NCBI Taxonomy" id="2078573"/>
    <lineage>
        <taxon>Bacteria</taxon>
        <taxon>Bacillati</taxon>
        <taxon>Bacillota</taxon>
        <taxon>Bacilli</taxon>
        <taxon>Bacillales</taxon>
        <taxon>Paenibacillaceae</taxon>
        <taxon>Paenibacillus</taxon>
    </lineage>
</organism>
<dbReference type="RefSeq" id="WP_157331807.1">
    <property type="nucleotide sequence ID" value="NZ_RHLK01000001.1"/>
</dbReference>
<keyword evidence="1" id="KW-0812">Transmembrane</keyword>
<evidence type="ECO:0000256" key="1">
    <source>
        <dbReference type="SAM" id="Phobius"/>
    </source>
</evidence>
<evidence type="ECO:0000313" key="3">
    <source>
        <dbReference type="Proteomes" id="UP000490800"/>
    </source>
</evidence>
<feature type="transmembrane region" description="Helical" evidence="1">
    <location>
        <begin position="9"/>
        <end position="31"/>
    </location>
</feature>
<protein>
    <submittedName>
        <fullName evidence="2">Uncharacterized protein</fullName>
    </submittedName>
</protein>
<keyword evidence="1" id="KW-0472">Membrane</keyword>
<name>A0A7X3FDY8_9BACL</name>
<proteinExistence type="predicted"/>
<dbReference type="Proteomes" id="UP000490800">
    <property type="component" value="Unassembled WGS sequence"/>
</dbReference>
<gene>
    <name evidence="2" type="ORF">EDM21_00280</name>
</gene>
<dbReference type="AlphaFoldDB" id="A0A7X3FDY8"/>
<accession>A0A7X3FDY8</accession>
<sequence>MQLTAKQQYLLLGGFALLFTILFGVASIMNMPEVYMRKTGVVGGYVDHDLLFRKYLICGLISLGMTVFYGILLLIESQAVVFEEAE</sequence>
<reference evidence="2 3" key="1">
    <citation type="journal article" date="2019" name="Microorganisms">
        <title>Paenibacillus lutrae sp. nov., A Chitinolytic Species Isolated from A River Otter in Castril Natural Park, Granada, Spain.</title>
        <authorList>
            <person name="Rodriguez M."/>
            <person name="Reina J.C."/>
            <person name="Bejar V."/>
            <person name="Llamas I."/>
        </authorList>
    </citation>
    <scope>NUCLEOTIDE SEQUENCE [LARGE SCALE GENOMIC DNA]</scope>
    <source>
        <strain evidence="2 3">N10</strain>
    </source>
</reference>